<dbReference type="Gene3D" id="3.10.20.310">
    <property type="entry name" value="membrane protein fhac"/>
    <property type="match status" value="1"/>
</dbReference>
<dbReference type="InterPro" id="IPR034746">
    <property type="entry name" value="POTRA"/>
</dbReference>
<keyword evidence="6" id="KW-1185">Reference proteome</keyword>
<reference evidence="5" key="1">
    <citation type="submission" date="2021-03" db="EMBL/GenBank/DDBJ databases">
        <authorList>
            <person name="Wang G."/>
        </authorList>
    </citation>
    <scope>NUCLEOTIDE SEQUENCE</scope>
    <source>
        <strain evidence="5">KCTC 12899</strain>
    </source>
</reference>
<dbReference type="GO" id="GO:0016020">
    <property type="term" value="C:membrane"/>
    <property type="evidence" value="ECO:0007669"/>
    <property type="project" value="UniProtKB-SubCell"/>
</dbReference>
<evidence type="ECO:0000313" key="6">
    <source>
        <dbReference type="Proteomes" id="UP000664417"/>
    </source>
</evidence>
<comment type="caution">
    <text evidence="5">The sequence shown here is derived from an EMBL/GenBank/DDBJ whole genome shotgun (WGS) entry which is preliminary data.</text>
</comment>
<evidence type="ECO:0000256" key="3">
    <source>
        <dbReference type="SAM" id="MobiDB-lite"/>
    </source>
</evidence>
<name>A0A8J7Q1G2_9BACT</name>
<accession>A0A8J7Q1G2</accession>
<protein>
    <recommendedName>
        <fullName evidence="4">POTRA domain-containing protein</fullName>
    </recommendedName>
</protein>
<organism evidence="5 6">
    <name type="scientific">Acanthopleuribacter pedis</name>
    <dbReference type="NCBI Taxonomy" id="442870"/>
    <lineage>
        <taxon>Bacteria</taxon>
        <taxon>Pseudomonadati</taxon>
        <taxon>Acidobacteriota</taxon>
        <taxon>Holophagae</taxon>
        <taxon>Acanthopleuribacterales</taxon>
        <taxon>Acanthopleuribacteraceae</taxon>
        <taxon>Acanthopleuribacter</taxon>
    </lineage>
</organism>
<dbReference type="RefSeq" id="WP_207856726.1">
    <property type="nucleotide sequence ID" value="NZ_JAFREP010000002.1"/>
</dbReference>
<sequence length="456" mass="52597">MLSLLLWTCLVFQNPTSPAEFPLTAIEVDGARWGTEAVIRSESGLKEGKTYTERALASARRRIARLPFVLEVDFSMKKGTSYGTYTLVIGIVETMPLVFRLQYIDTDSNRRPIEDFDLDEIDRRSLDGVGDWSIGARWFFGKHAMVYATTRFFSEDGSLDFADGKPVDFGLTHYNLLNKRVLFNLNFQWTERITEEIFDRRPRERVQFTRERPILAALTLAVPVQGNHWLSFTADSFEEELTFEQPRRRMRTTIKDERLRGRLGWFYDSSDDAVLATSGRRIESGFTFNTQTTTFGGIDFSPLPPPAISRRETERLLWNLRWQEYPTLSQRINALIDLNGEVRLRGDDFQAVAESGERVPDRLPFNQWSLQVGARLDVLGHAGNGRYGELKLDLTAGWGVANEERLSEETTELNLALTWRHRWGLARFVVRWEDIREDERRPPRPPQPKLPAEGVQ</sequence>
<dbReference type="AlphaFoldDB" id="A0A8J7Q1G2"/>
<keyword evidence="2" id="KW-0472">Membrane</keyword>
<evidence type="ECO:0000256" key="1">
    <source>
        <dbReference type="ARBA" id="ARBA00004370"/>
    </source>
</evidence>
<proteinExistence type="predicted"/>
<feature type="domain" description="POTRA" evidence="4">
    <location>
        <begin position="21"/>
        <end position="94"/>
    </location>
</feature>
<dbReference type="EMBL" id="JAFREP010000002">
    <property type="protein sequence ID" value="MBO1317490.1"/>
    <property type="molecule type" value="Genomic_DNA"/>
</dbReference>
<evidence type="ECO:0000256" key="2">
    <source>
        <dbReference type="ARBA" id="ARBA00023136"/>
    </source>
</evidence>
<evidence type="ECO:0000259" key="4">
    <source>
        <dbReference type="PROSITE" id="PS51779"/>
    </source>
</evidence>
<dbReference type="PROSITE" id="PS51779">
    <property type="entry name" value="POTRA"/>
    <property type="match status" value="1"/>
</dbReference>
<evidence type="ECO:0000313" key="5">
    <source>
        <dbReference type="EMBL" id="MBO1317490.1"/>
    </source>
</evidence>
<comment type="subcellular location">
    <subcellularLocation>
        <location evidence="1">Membrane</location>
    </subcellularLocation>
</comment>
<dbReference type="Proteomes" id="UP000664417">
    <property type="component" value="Unassembled WGS sequence"/>
</dbReference>
<gene>
    <name evidence="5" type="ORF">J3U88_03390</name>
</gene>
<feature type="region of interest" description="Disordered" evidence="3">
    <location>
        <begin position="437"/>
        <end position="456"/>
    </location>
</feature>